<evidence type="ECO:0000313" key="2">
    <source>
        <dbReference type="Proteomes" id="UP001055072"/>
    </source>
</evidence>
<proteinExistence type="predicted"/>
<sequence>MSENVELKDASKSIFDPDESAWDHVFEDVGSASKDLLANSGTERKVKRNRPTQMTTREVHAFGEMYKMVFDTTGDKDFTPWETSSMEFPTVGHSVPMSELAIRLRRQSRNVKWTTESDQELDRKKEAMNLCHTDQELLEWAAREVFAESERFEKLARESSWSSKQQLQPSSYPHVIALLMNVFRDKYADPYLALSIFQYARHLSIPSYVFGCTSHAYNELIATRWKCFRDLRGICDALEEMRVNGIELNSRTRILVEMVRREVGERNLWEKETAAGTREVWDLVTRIEWLASMKTHPRHDKQKKRWSSTSQLWKQDNTDDAWKFGIWQNNSVGTACV</sequence>
<protein>
    <submittedName>
        <fullName evidence="1">Uncharacterized protein</fullName>
    </submittedName>
</protein>
<gene>
    <name evidence="1" type="ORF">BDY19DRAFT_996614</name>
</gene>
<comment type="caution">
    <text evidence="1">The sequence shown here is derived from an EMBL/GenBank/DDBJ whole genome shotgun (WGS) entry which is preliminary data.</text>
</comment>
<accession>A0ACB8TUJ6</accession>
<name>A0ACB8TUJ6_9APHY</name>
<organism evidence="1 2">
    <name type="scientific">Irpex rosettiformis</name>
    <dbReference type="NCBI Taxonomy" id="378272"/>
    <lineage>
        <taxon>Eukaryota</taxon>
        <taxon>Fungi</taxon>
        <taxon>Dikarya</taxon>
        <taxon>Basidiomycota</taxon>
        <taxon>Agaricomycotina</taxon>
        <taxon>Agaricomycetes</taxon>
        <taxon>Polyporales</taxon>
        <taxon>Irpicaceae</taxon>
        <taxon>Irpex</taxon>
    </lineage>
</organism>
<dbReference type="EMBL" id="MU274929">
    <property type="protein sequence ID" value="KAI0085715.1"/>
    <property type="molecule type" value="Genomic_DNA"/>
</dbReference>
<reference evidence="1" key="1">
    <citation type="journal article" date="2021" name="Environ. Microbiol.">
        <title>Gene family expansions and transcriptome signatures uncover fungal adaptations to wood decay.</title>
        <authorList>
            <person name="Hage H."/>
            <person name="Miyauchi S."/>
            <person name="Viragh M."/>
            <person name="Drula E."/>
            <person name="Min B."/>
            <person name="Chaduli D."/>
            <person name="Navarro D."/>
            <person name="Favel A."/>
            <person name="Norest M."/>
            <person name="Lesage-Meessen L."/>
            <person name="Balint B."/>
            <person name="Merenyi Z."/>
            <person name="de Eugenio L."/>
            <person name="Morin E."/>
            <person name="Martinez A.T."/>
            <person name="Baldrian P."/>
            <person name="Stursova M."/>
            <person name="Martinez M.J."/>
            <person name="Novotny C."/>
            <person name="Magnuson J.K."/>
            <person name="Spatafora J.W."/>
            <person name="Maurice S."/>
            <person name="Pangilinan J."/>
            <person name="Andreopoulos W."/>
            <person name="LaButti K."/>
            <person name="Hundley H."/>
            <person name="Na H."/>
            <person name="Kuo A."/>
            <person name="Barry K."/>
            <person name="Lipzen A."/>
            <person name="Henrissat B."/>
            <person name="Riley R."/>
            <person name="Ahrendt S."/>
            <person name="Nagy L.G."/>
            <person name="Grigoriev I.V."/>
            <person name="Martin F."/>
            <person name="Rosso M.N."/>
        </authorList>
    </citation>
    <scope>NUCLEOTIDE SEQUENCE</scope>
    <source>
        <strain evidence="1">CBS 384.51</strain>
    </source>
</reference>
<dbReference type="Proteomes" id="UP001055072">
    <property type="component" value="Unassembled WGS sequence"/>
</dbReference>
<keyword evidence="2" id="KW-1185">Reference proteome</keyword>
<evidence type="ECO:0000313" key="1">
    <source>
        <dbReference type="EMBL" id="KAI0085715.1"/>
    </source>
</evidence>